<evidence type="ECO:0000313" key="3">
    <source>
        <dbReference type="Proteomes" id="UP001472866"/>
    </source>
</evidence>
<sequence length="274" mass="29500">MTAGNETDDSVGKLSERLLQGWTMLSESCPRKGCTVPLMRSRDNTEISCVSCATRFSADFQPLEAEALGATGLESERHDPLALSMAAREPAAESPIPSSASPAPARQKKTDTPKSLAEKLLQGWTLTDRYCPVQGCLTPLVRNREKQLMCVECDKWVVPENELHGDSSPAAEAQAPRQQNRPAAQTPTAPAPAPPQAALFAESRQPASGGHGIDICTRAIEVLLSKVDLCVSRMEGVQQVPGREASEMVEFLSSASKTILAMNDVRDCLEASRK</sequence>
<reference evidence="2 3" key="1">
    <citation type="submission" date="2024-03" db="EMBL/GenBank/DDBJ databases">
        <title>Complete genome sequence of the green alga Chloropicon roscoffensis RCC1871.</title>
        <authorList>
            <person name="Lemieux C."/>
            <person name="Pombert J.-F."/>
            <person name="Otis C."/>
            <person name="Turmel M."/>
        </authorList>
    </citation>
    <scope>NUCLEOTIDE SEQUENCE [LARGE SCALE GENOMIC DNA]</scope>
    <source>
        <strain evidence="2 3">RCC1871</strain>
    </source>
</reference>
<dbReference type="AlphaFoldDB" id="A0AAX4P5Z3"/>
<dbReference type="InterPro" id="IPR009563">
    <property type="entry name" value="SSSCA1"/>
</dbReference>
<organism evidence="2 3">
    <name type="scientific">Chloropicon roscoffensis</name>
    <dbReference type="NCBI Taxonomy" id="1461544"/>
    <lineage>
        <taxon>Eukaryota</taxon>
        <taxon>Viridiplantae</taxon>
        <taxon>Chlorophyta</taxon>
        <taxon>Chloropicophyceae</taxon>
        <taxon>Chloropicales</taxon>
        <taxon>Chloropicaceae</taxon>
        <taxon>Chloropicon</taxon>
    </lineage>
</organism>
<feature type="region of interest" description="Disordered" evidence="1">
    <location>
        <begin position="164"/>
        <end position="196"/>
    </location>
</feature>
<dbReference type="PANTHER" id="PTHR16537">
    <property type="entry name" value="SJOEGREN SYNDROME/SCLERODERMA AUTOANTIGEN 1"/>
    <property type="match status" value="1"/>
</dbReference>
<dbReference type="Proteomes" id="UP001472866">
    <property type="component" value="Chromosome 04"/>
</dbReference>
<dbReference type="PANTHER" id="PTHR16537:SF1">
    <property type="entry name" value="PROTEIN ZNRD2"/>
    <property type="match status" value="1"/>
</dbReference>
<accession>A0AAX4P5Z3</accession>
<evidence type="ECO:0000313" key="2">
    <source>
        <dbReference type="EMBL" id="WZN61619.1"/>
    </source>
</evidence>
<evidence type="ECO:0000256" key="1">
    <source>
        <dbReference type="SAM" id="MobiDB-lite"/>
    </source>
</evidence>
<proteinExistence type="predicted"/>
<dbReference type="EMBL" id="CP151504">
    <property type="protein sequence ID" value="WZN61619.1"/>
    <property type="molecule type" value="Genomic_DNA"/>
</dbReference>
<dbReference type="InterPro" id="IPR051888">
    <property type="entry name" value="UPF0148_domain"/>
</dbReference>
<keyword evidence="3" id="KW-1185">Reference proteome</keyword>
<gene>
    <name evidence="2" type="ORF">HKI87_04g31540</name>
</gene>
<dbReference type="Pfam" id="PF06677">
    <property type="entry name" value="Auto_anti-p27"/>
    <property type="match status" value="2"/>
</dbReference>
<feature type="compositionally biased region" description="Low complexity" evidence="1">
    <location>
        <begin position="169"/>
        <end position="188"/>
    </location>
</feature>
<protein>
    <submittedName>
        <fullName evidence="2">Uncharacterized protein</fullName>
    </submittedName>
</protein>
<feature type="compositionally biased region" description="Low complexity" evidence="1">
    <location>
        <begin position="86"/>
        <end position="105"/>
    </location>
</feature>
<feature type="region of interest" description="Disordered" evidence="1">
    <location>
        <begin position="86"/>
        <end position="114"/>
    </location>
</feature>
<name>A0AAX4P5Z3_9CHLO</name>